<keyword evidence="2" id="KW-1185">Reference proteome</keyword>
<dbReference type="AlphaFoldDB" id="A0A1H5IAL0"/>
<sequence length="120" mass="14335">MYLYVEQWNVTQKWMELSKEERRAYMNKVGEAINDLQKAGIENLGWAMNDEHTPYRSDYRYMALWKLPSLEDVEKFEKGIEEAKWHKYFSQVNSRGKIIPLNEAIDFLVNLEKHSTSITE</sequence>
<accession>A0A1H5IAL0</accession>
<dbReference type="InterPro" id="IPR046724">
    <property type="entry name" value="DUF6616"/>
</dbReference>
<reference evidence="1 2" key="1">
    <citation type="submission" date="2016-10" db="EMBL/GenBank/DDBJ databases">
        <authorList>
            <person name="de Groot N.N."/>
        </authorList>
    </citation>
    <scope>NUCLEOTIDE SEQUENCE [LARGE SCALE GENOMIC DNA]</scope>
    <source>
        <strain evidence="1 2">DSM 23553</strain>
    </source>
</reference>
<dbReference type="EMBL" id="FNUG01000001">
    <property type="protein sequence ID" value="SEE37242.1"/>
    <property type="molecule type" value="Genomic_DNA"/>
</dbReference>
<name>A0A1H5IAL0_9FLAO</name>
<dbReference type="STRING" id="390640.SAMN04488034_101376"/>
<evidence type="ECO:0000313" key="2">
    <source>
        <dbReference type="Proteomes" id="UP000199448"/>
    </source>
</evidence>
<proteinExistence type="predicted"/>
<dbReference type="Pfam" id="PF20321">
    <property type="entry name" value="DUF6616"/>
    <property type="match status" value="1"/>
</dbReference>
<gene>
    <name evidence="1" type="ORF">SAMN04488034_101376</name>
</gene>
<dbReference type="OrthoDB" id="670883at2"/>
<protein>
    <submittedName>
        <fullName evidence="1">Uncharacterized protein</fullName>
    </submittedName>
</protein>
<dbReference type="Proteomes" id="UP000199448">
    <property type="component" value="Unassembled WGS sequence"/>
</dbReference>
<organism evidence="1 2">
    <name type="scientific">Salinimicrobium catena</name>
    <dbReference type="NCBI Taxonomy" id="390640"/>
    <lineage>
        <taxon>Bacteria</taxon>
        <taxon>Pseudomonadati</taxon>
        <taxon>Bacteroidota</taxon>
        <taxon>Flavobacteriia</taxon>
        <taxon>Flavobacteriales</taxon>
        <taxon>Flavobacteriaceae</taxon>
        <taxon>Salinimicrobium</taxon>
    </lineage>
</organism>
<dbReference type="RefSeq" id="WP_093111160.1">
    <property type="nucleotide sequence ID" value="NZ_FNGG01000001.1"/>
</dbReference>
<evidence type="ECO:0000313" key="1">
    <source>
        <dbReference type="EMBL" id="SEE37242.1"/>
    </source>
</evidence>